<feature type="non-terminal residue" evidence="2">
    <location>
        <position position="1"/>
    </location>
</feature>
<proteinExistence type="predicted"/>
<dbReference type="AlphaFoldDB" id="A0AAP5BHP2"/>
<gene>
    <name evidence="2" type="ORF">NIE36_30830</name>
    <name evidence="1" type="ORF">OSB80_30895</name>
</gene>
<dbReference type="Proteomes" id="UP001242288">
    <property type="component" value="Unassembled WGS sequence"/>
</dbReference>
<dbReference type="EMBL" id="JAMXWF010000032">
    <property type="protein sequence ID" value="MDQ6411553.1"/>
    <property type="molecule type" value="Genomic_DNA"/>
</dbReference>
<name>A0AAP5BHP2_9BURK</name>
<reference evidence="2" key="1">
    <citation type="submission" date="2022-06" db="EMBL/GenBank/DDBJ databases">
        <title>PHB producers.</title>
        <authorList>
            <person name="Besaury L."/>
        </authorList>
    </citation>
    <scope>NUCLEOTIDE SEQUENCE</scope>
    <source>
        <strain evidence="2 3">SEWS6</strain>
    </source>
</reference>
<protein>
    <submittedName>
        <fullName evidence="2">Uncharacterized protein</fullName>
    </submittedName>
</protein>
<evidence type="ECO:0000313" key="1">
    <source>
        <dbReference type="EMBL" id="MCX4149735.1"/>
    </source>
</evidence>
<dbReference type="EMBL" id="JAPKHW010000032">
    <property type="protein sequence ID" value="MCX4149735.1"/>
    <property type="molecule type" value="Genomic_DNA"/>
</dbReference>
<organism evidence="2 4">
    <name type="scientific">Paraburkholderia madseniana</name>
    <dbReference type="NCBI Taxonomy" id="2599607"/>
    <lineage>
        <taxon>Bacteria</taxon>
        <taxon>Pseudomonadati</taxon>
        <taxon>Pseudomonadota</taxon>
        <taxon>Betaproteobacteria</taxon>
        <taxon>Burkholderiales</taxon>
        <taxon>Burkholderiaceae</taxon>
        <taxon>Paraburkholderia</taxon>
    </lineage>
</organism>
<sequence>SVNHVPAHLSAMSPVYTQYRRLLLCVFPSLLPSAILAKSAARNWKELAGLIAALLCGERLSRKLHFAA</sequence>
<keyword evidence="3" id="KW-1185">Reference proteome</keyword>
<evidence type="ECO:0000313" key="2">
    <source>
        <dbReference type="EMBL" id="MDQ6411553.1"/>
    </source>
</evidence>
<evidence type="ECO:0000313" key="3">
    <source>
        <dbReference type="Proteomes" id="UP001209412"/>
    </source>
</evidence>
<evidence type="ECO:0000313" key="4">
    <source>
        <dbReference type="Proteomes" id="UP001242288"/>
    </source>
</evidence>
<comment type="caution">
    <text evidence="2">The sequence shown here is derived from an EMBL/GenBank/DDBJ whole genome shotgun (WGS) entry which is preliminary data.</text>
</comment>
<dbReference type="RefSeq" id="WP_266260567.1">
    <property type="nucleotide sequence ID" value="NZ_JAMXWF010000032.1"/>
</dbReference>
<accession>A0AAP5BHP2</accession>
<dbReference type="Proteomes" id="UP001209412">
    <property type="component" value="Unassembled WGS sequence"/>
</dbReference>